<protein>
    <submittedName>
        <fullName evidence="3">Glucans biosynthesis protein C</fullName>
        <ecNumber evidence="3">2.1.-.-</ecNumber>
    </submittedName>
</protein>
<feature type="transmembrane region" description="Helical" evidence="1">
    <location>
        <begin position="221"/>
        <end position="239"/>
    </location>
</feature>
<dbReference type="GO" id="GO:0016747">
    <property type="term" value="F:acyltransferase activity, transferring groups other than amino-acyl groups"/>
    <property type="evidence" value="ECO:0007669"/>
    <property type="project" value="InterPro"/>
</dbReference>
<feature type="domain" description="Acyltransferase 3" evidence="2">
    <location>
        <begin position="19"/>
        <end position="370"/>
    </location>
</feature>
<feature type="transmembrane region" description="Helical" evidence="1">
    <location>
        <begin position="187"/>
        <end position="209"/>
    </location>
</feature>
<evidence type="ECO:0000313" key="3">
    <source>
        <dbReference type="EMBL" id="CAC9975921.1"/>
    </source>
</evidence>
<organism evidence="3 4">
    <name type="scientific">Flavobacterium panici</name>
    <dbReference type="NCBI Taxonomy" id="2654843"/>
    <lineage>
        <taxon>Bacteria</taxon>
        <taxon>Pseudomonadati</taxon>
        <taxon>Bacteroidota</taxon>
        <taxon>Flavobacteriia</taxon>
        <taxon>Flavobacteriales</taxon>
        <taxon>Flavobacteriaceae</taxon>
        <taxon>Flavobacterium</taxon>
    </lineage>
</organism>
<evidence type="ECO:0000256" key="1">
    <source>
        <dbReference type="SAM" id="Phobius"/>
    </source>
</evidence>
<keyword evidence="3" id="KW-0808">Transferase</keyword>
<keyword evidence="1" id="KW-0472">Membrane</keyword>
<dbReference type="Pfam" id="PF01757">
    <property type="entry name" value="Acyl_transf_3"/>
    <property type="match status" value="1"/>
</dbReference>
<evidence type="ECO:0000313" key="4">
    <source>
        <dbReference type="Proteomes" id="UP000533639"/>
    </source>
</evidence>
<evidence type="ECO:0000259" key="2">
    <source>
        <dbReference type="Pfam" id="PF01757"/>
    </source>
</evidence>
<name>A0A9N8J431_9FLAO</name>
<keyword evidence="4" id="KW-1185">Reference proteome</keyword>
<feature type="transmembrane region" description="Helical" evidence="1">
    <location>
        <begin position="328"/>
        <end position="350"/>
    </location>
</feature>
<comment type="caution">
    <text evidence="3">The sequence shown here is derived from an EMBL/GenBank/DDBJ whole genome shotgun (WGS) entry which is preliminary data.</text>
</comment>
<feature type="transmembrane region" description="Helical" evidence="1">
    <location>
        <begin position="251"/>
        <end position="268"/>
    </location>
</feature>
<dbReference type="EMBL" id="CAIJDE010000056">
    <property type="protein sequence ID" value="CAC9975921.1"/>
    <property type="molecule type" value="Genomic_DNA"/>
</dbReference>
<keyword evidence="1" id="KW-0812">Transmembrane</keyword>
<feature type="transmembrane region" description="Helical" evidence="1">
    <location>
        <begin position="148"/>
        <end position="167"/>
    </location>
</feature>
<feature type="transmembrane region" description="Helical" evidence="1">
    <location>
        <begin position="356"/>
        <end position="377"/>
    </location>
</feature>
<dbReference type="InterPro" id="IPR002656">
    <property type="entry name" value="Acyl_transf_3_dom"/>
</dbReference>
<feature type="transmembrane region" description="Helical" evidence="1">
    <location>
        <begin position="64"/>
        <end position="84"/>
    </location>
</feature>
<keyword evidence="1" id="KW-1133">Transmembrane helix</keyword>
<dbReference type="PANTHER" id="PTHR36927">
    <property type="entry name" value="BLR4337 PROTEIN"/>
    <property type="match status" value="1"/>
</dbReference>
<dbReference type="InterPro" id="IPR050623">
    <property type="entry name" value="Glucan_succinyl_AcylTrfase"/>
</dbReference>
<gene>
    <name evidence="3" type="primary">mdoC</name>
    <name evidence="3" type="ORF">FLAPXU55_03642</name>
</gene>
<dbReference type="PANTHER" id="PTHR36927:SF4">
    <property type="entry name" value="BLR5718 PROTEIN"/>
    <property type="match status" value="1"/>
</dbReference>
<accession>A0A9N8J431</accession>
<sequence length="384" mass="43485">MSSASIALNQDSGSSNKLVYIDNIKILLTILVVLHHTVIAYSSSEGWYYTEQTGLMGARIPMTMFVSLNQSFFMGFFFLLAAYFTSSSYARKGASKFIKDRLVRLGIPIVFYSFILSPFISYLVYYFAKGHHITYFQYLSGFDSWIDLGVTWFVAALLLFTLIYAGAKKIFKISFKKPVEVPKTCTILWFAVILGIISFLVRIIFPVGWVLEPVGFQLGHFPQYIALFIVGLLAAKNNWFDKLSDKTYRGLKRATRICLLLFPIFFIIKFNLNTPSSWFSGGFHWEALLYAVWEQCIGISILTTLLIRGKKRWNHSSVLLTKLSRSSFAVYIFHPLVIVGCTLAVRNWAIEPAIKLLVTAPLIVIGSFIFGSLVLLIPGIKKII</sequence>
<feature type="transmembrane region" description="Helical" evidence="1">
    <location>
        <begin position="26"/>
        <end position="44"/>
    </location>
</feature>
<reference evidence="3 4" key="1">
    <citation type="submission" date="2020-06" db="EMBL/GenBank/DDBJ databases">
        <authorList>
            <person name="Criscuolo A."/>
        </authorList>
    </citation>
    <scope>NUCLEOTIDE SEQUENCE [LARGE SCALE GENOMIC DNA]</scope>
    <source>
        <strain evidence="3">PXU-55</strain>
    </source>
</reference>
<dbReference type="Proteomes" id="UP000533639">
    <property type="component" value="Unassembled WGS sequence"/>
</dbReference>
<dbReference type="RefSeq" id="WP_180859944.1">
    <property type="nucleotide sequence ID" value="NZ_CAIJDE010000056.1"/>
</dbReference>
<feature type="transmembrane region" description="Helical" evidence="1">
    <location>
        <begin position="288"/>
        <end position="307"/>
    </location>
</feature>
<feature type="transmembrane region" description="Helical" evidence="1">
    <location>
        <begin position="105"/>
        <end position="128"/>
    </location>
</feature>
<dbReference type="AlphaFoldDB" id="A0A9N8J431"/>
<dbReference type="EC" id="2.1.-.-" evidence="3"/>
<proteinExistence type="predicted"/>